<accession>A0A2V2L9T8</accession>
<evidence type="ECO:0000313" key="12">
    <source>
        <dbReference type="Proteomes" id="UP000245680"/>
    </source>
</evidence>
<dbReference type="Proteomes" id="UP000245680">
    <property type="component" value="Unassembled WGS sequence"/>
</dbReference>
<dbReference type="RefSeq" id="WP_109812143.1">
    <property type="nucleotide sequence ID" value="NZ_QGKU01000039.1"/>
</dbReference>
<sequence length="161" mass="17420">MAEQQEEEVKKSKKPLLFGALAAVVLGIGGYLVASGTLIPGLLGGSHAPSAETHADPTPAGQAISYVPIEPLMISMTRTTPVRQLRLEAELEVVPGYERHVESQMPKVLDVMNTYLRAIDLADIEDPAVLLRTRLQLLRRVQVTVGEGVVEGLLITKFLIS</sequence>
<evidence type="ECO:0000256" key="3">
    <source>
        <dbReference type="ARBA" id="ARBA00008281"/>
    </source>
</evidence>
<evidence type="ECO:0000256" key="1">
    <source>
        <dbReference type="ARBA" id="ARBA00002254"/>
    </source>
</evidence>
<evidence type="ECO:0000256" key="8">
    <source>
        <dbReference type="ARBA" id="ARBA00022989"/>
    </source>
</evidence>
<dbReference type="EMBL" id="QGKU01000039">
    <property type="protein sequence ID" value="PWR02190.1"/>
    <property type="molecule type" value="Genomic_DNA"/>
</dbReference>
<comment type="function">
    <text evidence="1 10">Controls the rotational direction of flagella during chemotaxis.</text>
</comment>
<dbReference type="GO" id="GO:0006935">
    <property type="term" value="P:chemotaxis"/>
    <property type="evidence" value="ECO:0007669"/>
    <property type="project" value="UniProtKB-KW"/>
</dbReference>
<comment type="subcellular location">
    <subcellularLocation>
        <location evidence="10">Cell inner membrane</location>
    </subcellularLocation>
    <subcellularLocation>
        <location evidence="2">Cell membrane</location>
        <topology evidence="2">Single-pass membrane protein</topology>
    </subcellularLocation>
</comment>
<keyword evidence="4" id="KW-1003">Cell membrane</keyword>
<evidence type="ECO:0000256" key="4">
    <source>
        <dbReference type="ARBA" id="ARBA00022475"/>
    </source>
</evidence>
<evidence type="ECO:0000256" key="10">
    <source>
        <dbReference type="RuleBase" id="RU364125"/>
    </source>
</evidence>
<evidence type="ECO:0000256" key="6">
    <source>
        <dbReference type="ARBA" id="ARBA00022692"/>
    </source>
</evidence>
<keyword evidence="12" id="KW-1185">Reference proteome</keyword>
<dbReference type="GO" id="GO:0005886">
    <property type="term" value="C:plasma membrane"/>
    <property type="evidence" value="ECO:0007669"/>
    <property type="project" value="UniProtKB-SubCell"/>
</dbReference>
<dbReference type="OrthoDB" id="7619358at2"/>
<proteinExistence type="inferred from homology"/>
<keyword evidence="7 10" id="KW-0283">Flagellar rotation</keyword>
<dbReference type="GO" id="GO:0071973">
    <property type="term" value="P:bacterial-type flagellum-dependent cell motility"/>
    <property type="evidence" value="ECO:0007669"/>
    <property type="project" value="InterPro"/>
</dbReference>
<dbReference type="Pfam" id="PF03748">
    <property type="entry name" value="FliL"/>
    <property type="match status" value="1"/>
</dbReference>
<reference evidence="11 12" key="1">
    <citation type="submission" date="2018-05" db="EMBL/GenBank/DDBJ databases">
        <title>Rhodobacteraceae gen. nov., sp. nov. isolated from sea water.</title>
        <authorList>
            <person name="Ren Y."/>
        </authorList>
    </citation>
    <scope>NUCLEOTIDE SEQUENCE [LARGE SCALE GENOMIC DNA]</scope>
    <source>
        <strain evidence="11 12">TG-679</strain>
    </source>
</reference>
<name>A0A2V2L9T8_9RHOB</name>
<keyword evidence="6 10" id="KW-0812">Transmembrane</keyword>
<feature type="transmembrane region" description="Helical" evidence="10">
    <location>
        <begin position="16"/>
        <end position="34"/>
    </location>
</feature>
<comment type="similarity">
    <text evidence="3 10">Belongs to the FliL family.</text>
</comment>
<keyword evidence="11" id="KW-0966">Cell projection</keyword>
<dbReference type="AlphaFoldDB" id="A0A2V2L9T8"/>
<evidence type="ECO:0000256" key="7">
    <source>
        <dbReference type="ARBA" id="ARBA00022779"/>
    </source>
</evidence>
<evidence type="ECO:0000256" key="5">
    <source>
        <dbReference type="ARBA" id="ARBA00022500"/>
    </source>
</evidence>
<keyword evidence="11" id="KW-0282">Flagellum</keyword>
<keyword evidence="5 10" id="KW-0145">Chemotaxis</keyword>
<evidence type="ECO:0000313" key="11">
    <source>
        <dbReference type="EMBL" id="PWR02190.1"/>
    </source>
</evidence>
<gene>
    <name evidence="11" type="ORF">DKT77_13055</name>
</gene>
<evidence type="ECO:0000256" key="2">
    <source>
        <dbReference type="ARBA" id="ARBA00004162"/>
    </source>
</evidence>
<evidence type="ECO:0000256" key="9">
    <source>
        <dbReference type="ARBA" id="ARBA00023136"/>
    </source>
</evidence>
<organism evidence="11 12">
    <name type="scientific">Meridianimarinicoccus roseus</name>
    <dbReference type="NCBI Taxonomy" id="2072018"/>
    <lineage>
        <taxon>Bacteria</taxon>
        <taxon>Pseudomonadati</taxon>
        <taxon>Pseudomonadota</taxon>
        <taxon>Alphaproteobacteria</taxon>
        <taxon>Rhodobacterales</taxon>
        <taxon>Paracoccaceae</taxon>
        <taxon>Meridianimarinicoccus</taxon>
    </lineage>
</organism>
<dbReference type="InterPro" id="IPR005503">
    <property type="entry name" value="FliL"/>
</dbReference>
<protein>
    <recommendedName>
        <fullName evidence="10">Flagellar protein FliL</fullName>
    </recommendedName>
</protein>
<comment type="caution">
    <text evidence="11">The sequence shown here is derived from an EMBL/GenBank/DDBJ whole genome shotgun (WGS) entry which is preliminary data.</text>
</comment>
<keyword evidence="9 10" id="KW-0472">Membrane</keyword>
<keyword evidence="10" id="KW-0997">Cell inner membrane</keyword>
<dbReference type="GO" id="GO:0009425">
    <property type="term" value="C:bacterial-type flagellum basal body"/>
    <property type="evidence" value="ECO:0007669"/>
    <property type="project" value="InterPro"/>
</dbReference>
<keyword evidence="8 10" id="KW-1133">Transmembrane helix</keyword>
<keyword evidence="11" id="KW-0969">Cilium</keyword>